<dbReference type="EMBL" id="SRLO01000087">
    <property type="protein sequence ID" value="TNN77056.1"/>
    <property type="molecule type" value="Genomic_DNA"/>
</dbReference>
<reference evidence="1 2" key="1">
    <citation type="submission" date="2019-03" db="EMBL/GenBank/DDBJ databases">
        <title>First draft genome of Liparis tanakae, snailfish: a comprehensive survey of snailfish specific genes.</title>
        <authorList>
            <person name="Kim W."/>
            <person name="Song I."/>
            <person name="Jeong J.-H."/>
            <person name="Kim D."/>
            <person name="Kim S."/>
            <person name="Ryu S."/>
            <person name="Song J.Y."/>
            <person name="Lee S.K."/>
        </authorList>
    </citation>
    <scope>NUCLEOTIDE SEQUENCE [LARGE SCALE GENOMIC DNA]</scope>
    <source>
        <tissue evidence="1">Muscle</tissue>
    </source>
</reference>
<sequence length="202" mass="22478">MTNKRSVYRERGNDCCVKLQTFLTPPTPTCSPHPEARCAPCPQKPESVVLGRSLKLELVGRHRAAAPAECGGFPGMGSFLLVLWVGRGAVGDHALVPLSVILQCVQDLLSIWVNEAFCLSHMGLISMPLSLSLSPWVKNSTMMRSVHWRYNSRGLVGLLRSAQCTMFWRTCDVTVIFLQKLKANSQMVILQHRRVIVHQGQL</sequence>
<organism evidence="1 2">
    <name type="scientific">Liparis tanakae</name>
    <name type="common">Tanaka's snailfish</name>
    <dbReference type="NCBI Taxonomy" id="230148"/>
    <lineage>
        <taxon>Eukaryota</taxon>
        <taxon>Metazoa</taxon>
        <taxon>Chordata</taxon>
        <taxon>Craniata</taxon>
        <taxon>Vertebrata</taxon>
        <taxon>Euteleostomi</taxon>
        <taxon>Actinopterygii</taxon>
        <taxon>Neopterygii</taxon>
        <taxon>Teleostei</taxon>
        <taxon>Neoteleostei</taxon>
        <taxon>Acanthomorphata</taxon>
        <taxon>Eupercaria</taxon>
        <taxon>Perciformes</taxon>
        <taxon>Cottioidei</taxon>
        <taxon>Cottales</taxon>
        <taxon>Liparidae</taxon>
        <taxon>Liparis</taxon>
    </lineage>
</organism>
<keyword evidence="2" id="KW-1185">Reference proteome</keyword>
<dbReference type="Proteomes" id="UP000314294">
    <property type="component" value="Unassembled WGS sequence"/>
</dbReference>
<evidence type="ECO:0000313" key="1">
    <source>
        <dbReference type="EMBL" id="TNN77056.1"/>
    </source>
</evidence>
<comment type="caution">
    <text evidence="1">The sequence shown here is derived from an EMBL/GenBank/DDBJ whole genome shotgun (WGS) entry which is preliminary data.</text>
</comment>
<name>A0A4Z2IGC3_9TELE</name>
<dbReference type="OrthoDB" id="10623835at2759"/>
<dbReference type="AlphaFoldDB" id="A0A4Z2IGC3"/>
<gene>
    <name evidence="1" type="ORF">EYF80_012694</name>
</gene>
<evidence type="ECO:0000313" key="2">
    <source>
        <dbReference type="Proteomes" id="UP000314294"/>
    </source>
</evidence>
<protein>
    <submittedName>
        <fullName evidence="1">Uncharacterized protein</fullName>
    </submittedName>
</protein>
<proteinExistence type="predicted"/>
<accession>A0A4Z2IGC3</accession>